<feature type="region of interest" description="Disordered" evidence="1">
    <location>
        <begin position="210"/>
        <end position="247"/>
    </location>
</feature>
<feature type="domain" description="CCD97-like C-terminal" evidence="2">
    <location>
        <begin position="137"/>
        <end position="247"/>
    </location>
</feature>
<proteinExistence type="predicted"/>
<dbReference type="InterPro" id="IPR040233">
    <property type="entry name" value="CCD97-like_C"/>
</dbReference>
<dbReference type="Proteomes" id="UP000676336">
    <property type="component" value="Unassembled WGS sequence"/>
</dbReference>
<protein>
    <recommendedName>
        <fullName evidence="2">CCD97-like C-terminal domain-containing protein</fullName>
    </recommendedName>
</protein>
<gene>
    <name evidence="3" type="ORF">SMN809_LOCUS41759</name>
</gene>
<name>A0A8S2ZWT1_9BILA</name>
<organism evidence="3 4">
    <name type="scientific">Rotaria magnacalcarata</name>
    <dbReference type="NCBI Taxonomy" id="392030"/>
    <lineage>
        <taxon>Eukaryota</taxon>
        <taxon>Metazoa</taxon>
        <taxon>Spiralia</taxon>
        <taxon>Gnathifera</taxon>
        <taxon>Rotifera</taxon>
        <taxon>Eurotatoria</taxon>
        <taxon>Bdelloidea</taxon>
        <taxon>Philodinida</taxon>
        <taxon>Philodinidae</taxon>
        <taxon>Rotaria</taxon>
    </lineage>
</organism>
<dbReference type="InterPro" id="IPR018613">
    <property type="entry name" value="Ccdc97-like"/>
</dbReference>
<reference evidence="3" key="1">
    <citation type="submission" date="2021-02" db="EMBL/GenBank/DDBJ databases">
        <authorList>
            <person name="Nowell W R."/>
        </authorList>
    </citation>
    <scope>NUCLEOTIDE SEQUENCE</scope>
</reference>
<accession>A0A8S2ZWT1</accession>
<dbReference type="Gene3D" id="3.90.79.10">
    <property type="entry name" value="Nucleoside Triphosphate Pyrophosphohydrolase"/>
    <property type="match status" value="1"/>
</dbReference>
<feature type="compositionally biased region" description="Basic and acidic residues" evidence="1">
    <location>
        <begin position="210"/>
        <end position="222"/>
    </location>
</feature>
<feature type="compositionally biased region" description="Acidic residues" evidence="1">
    <location>
        <begin position="223"/>
        <end position="239"/>
    </location>
</feature>
<dbReference type="AlphaFoldDB" id="A0A8S2ZWT1"/>
<dbReference type="EMBL" id="CAJOBI010118735">
    <property type="protein sequence ID" value="CAF4667782.1"/>
    <property type="molecule type" value="Genomic_DNA"/>
</dbReference>
<dbReference type="PANTHER" id="PTHR31840:SF1">
    <property type="entry name" value="COILED-COIL DOMAIN-CONTAINING PROTEIN 97"/>
    <property type="match status" value="1"/>
</dbReference>
<dbReference type="Pfam" id="PF09747">
    <property type="entry name" value="CCD97-like_C"/>
    <property type="match status" value="1"/>
</dbReference>
<sequence length="286" mass="34244">MTNSKKKITYNVNEKSNDVYDYLAQLRNIEKTLNLSDEHQYFIWLNLDEAYAMNIISMFDRICSSNVVIASQQRNEPEFTHEQKHEILNQLYNTNPANFIHRFGSLLTDNELREYFDPNADYMHQILTSNRNKIRINRRYTYMQQLIARGSYFSDEAMKERSPLLYEQKIGKYNDKETTPLVARTANGPLADFYMEHLESMNYQERLEKEFEKEEQLRHDEHIESDDDEESDDNDDEEENAKNYTNTERDLYRQEFLAIQKGKDDYILAIFVIDKQCISRFEFSSE</sequence>
<evidence type="ECO:0000256" key="1">
    <source>
        <dbReference type="SAM" id="MobiDB-lite"/>
    </source>
</evidence>
<evidence type="ECO:0000313" key="3">
    <source>
        <dbReference type="EMBL" id="CAF4667782.1"/>
    </source>
</evidence>
<evidence type="ECO:0000259" key="2">
    <source>
        <dbReference type="Pfam" id="PF09747"/>
    </source>
</evidence>
<comment type="caution">
    <text evidence="3">The sequence shown here is derived from an EMBL/GenBank/DDBJ whole genome shotgun (WGS) entry which is preliminary data.</text>
</comment>
<dbReference type="PANTHER" id="PTHR31840">
    <property type="entry name" value="COILED-COIL DOMAIN-CONTAINING PROTEIN 97"/>
    <property type="match status" value="1"/>
</dbReference>
<evidence type="ECO:0000313" key="4">
    <source>
        <dbReference type="Proteomes" id="UP000676336"/>
    </source>
</evidence>